<evidence type="ECO:0000313" key="4">
    <source>
        <dbReference type="Proteomes" id="UP000192578"/>
    </source>
</evidence>
<evidence type="ECO:0000313" key="3">
    <source>
        <dbReference type="EMBL" id="OQV17401.1"/>
    </source>
</evidence>
<comment type="caution">
    <text evidence="3">The sequence shown here is derived from an EMBL/GenBank/DDBJ whole genome shotgun (WGS) entry which is preliminary data.</text>
</comment>
<feature type="transmembrane region" description="Helical" evidence="2">
    <location>
        <begin position="69"/>
        <end position="93"/>
    </location>
</feature>
<keyword evidence="4" id="KW-1185">Reference proteome</keyword>
<feature type="transmembrane region" description="Helical" evidence="2">
    <location>
        <begin position="35"/>
        <end position="57"/>
    </location>
</feature>
<sequence length="169" mass="18879">MSSFTDSNASVRNNSTPQHQANNCKTDHDVNGIKWFVFSIICSLIGSRLLILLLITSCHVKRLRSGSDILLLIKLIICGVTFSVILVTIYVGLSGNHLRVSCRAFMLFFMIMLHREYWASLALPINRIFALALPHHHRKLLSTANLNGKGLLSDATGWHLDAVVFQKPP</sequence>
<keyword evidence="2" id="KW-0812">Transmembrane</keyword>
<dbReference type="EMBL" id="MTYJ01000061">
    <property type="protein sequence ID" value="OQV17401.1"/>
    <property type="molecule type" value="Genomic_DNA"/>
</dbReference>
<protein>
    <recommendedName>
        <fullName evidence="5">G-protein coupled receptors family 1 profile domain-containing protein</fullName>
    </recommendedName>
</protein>
<proteinExistence type="predicted"/>
<accession>A0A1W0WQB5</accession>
<name>A0A1W0WQB5_HYPEX</name>
<feature type="transmembrane region" description="Helical" evidence="2">
    <location>
        <begin position="105"/>
        <end position="129"/>
    </location>
</feature>
<keyword evidence="2" id="KW-1133">Transmembrane helix</keyword>
<organism evidence="3 4">
    <name type="scientific">Hypsibius exemplaris</name>
    <name type="common">Freshwater tardigrade</name>
    <dbReference type="NCBI Taxonomy" id="2072580"/>
    <lineage>
        <taxon>Eukaryota</taxon>
        <taxon>Metazoa</taxon>
        <taxon>Ecdysozoa</taxon>
        <taxon>Tardigrada</taxon>
        <taxon>Eutardigrada</taxon>
        <taxon>Parachela</taxon>
        <taxon>Hypsibioidea</taxon>
        <taxon>Hypsibiidae</taxon>
        <taxon>Hypsibius</taxon>
    </lineage>
</organism>
<reference evidence="4" key="1">
    <citation type="submission" date="2017-01" db="EMBL/GenBank/DDBJ databases">
        <title>Comparative genomics of anhydrobiosis in the tardigrade Hypsibius dujardini.</title>
        <authorList>
            <person name="Yoshida Y."/>
            <person name="Koutsovoulos G."/>
            <person name="Laetsch D."/>
            <person name="Stevens L."/>
            <person name="Kumar S."/>
            <person name="Horikawa D."/>
            <person name="Ishino K."/>
            <person name="Komine S."/>
            <person name="Tomita M."/>
            <person name="Blaxter M."/>
            <person name="Arakawa K."/>
        </authorList>
    </citation>
    <scope>NUCLEOTIDE SEQUENCE [LARGE SCALE GENOMIC DNA]</scope>
    <source>
        <strain evidence="4">Z151</strain>
    </source>
</reference>
<dbReference type="AlphaFoldDB" id="A0A1W0WQB5"/>
<feature type="region of interest" description="Disordered" evidence="1">
    <location>
        <begin position="1"/>
        <end position="23"/>
    </location>
</feature>
<dbReference type="Proteomes" id="UP000192578">
    <property type="component" value="Unassembled WGS sequence"/>
</dbReference>
<evidence type="ECO:0008006" key="5">
    <source>
        <dbReference type="Google" id="ProtNLM"/>
    </source>
</evidence>
<gene>
    <name evidence="3" type="ORF">BV898_08504</name>
</gene>
<evidence type="ECO:0000256" key="1">
    <source>
        <dbReference type="SAM" id="MobiDB-lite"/>
    </source>
</evidence>
<evidence type="ECO:0000256" key="2">
    <source>
        <dbReference type="SAM" id="Phobius"/>
    </source>
</evidence>
<dbReference type="Gene3D" id="1.20.1070.10">
    <property type="entry name" value="Rhodopsin 7-helix transmembrane proteins"/>
    <property type="match status" value="1"/>
</dbReference>
<keyword evidence="2" id="KW-0472">Membrane</keyword>